<reference evidence="10 11" key="1">
    <citation type="submission" date="2009-02" db="EMBL/GenBank/DDBJ databases">
        <title>Sequencing of the draft genome and assembly of Dethiobacter alkaliphilus AHT 1.</title>
        <authorList>
            <consortium name="US DOE Joint Genome Institute (JGI-PGF)"/>
            <person name="Lucas S."/>
            <person name="Copeland A."/>
            <person name="Lapidus A."/>
            <person name="Glavina del Rio T."/>
            <person name="Dalin E."/>
            <person name="Tice H."/>
            <person name="Bruce D."/>
            <person name="Goodwin L."/>
            <person name="Pitluck S."/>
            <person name="Larimer F."/>
            <person name="Land M.L."/>
            <person name="Hauser L."/>
            <person name="Muyzer G."/>
        </authorList>
    </citation>
    <scope>NUCLEOTIDE SEQUENCE [LARGE SCALE GENOMIC DNA]</scope>
    <source>
        <strain evidence="10 11">AHT 1</strain>
    </source>
</reference>
<dbReference type="RefSeq" id="WP_008516031.1">
    <property type="nucleotide sequence ID" value="NZ_ACJM01000006.1"/>
</dbReference>
<sequence>MNQALFQTALIAFVAGIILGPLFINMFRRLQLGQQIREDGPRKHLKKAGTPTMGGVVFLLAIVPALILFAPAGMPLYLALILTLGNGLVGFIDDYLKVIRKQSLGLKARSKLLGQLLTVVVFYLLWQGLGESTALSVPFTDFYVELGAWYLPFLIFFVIGTTNAVNLTDGIDGLASGTAILALFSYTILATVMGLAGLAQFGAAMIGAVFAFLIYNFHPARVFMGDVGSLALGGALAAMAILTKAELYLVIIGGVFVIETLSVIIQVIVFKLTGNRVFRMSPLHHHYELGGHSEWRVVTGFWGLGFLFAVIGLLQLGAL</sequence>
<dbReference type="GO" id="GO:0051992">
    <property type="term" value="F:UDP-N-acetylmuramoyl-L-alanyl-D-glutamyl-meso-2,6-diaminopimelyl-D-alanyl-D-alanine:undecaprenyl-phosphate transferase activity"/>
    <property type="evidence" value="ECO:0007669"/>
    <property type="project" value="RHEA"/>
</dbReference>
<evidence type="ECO:0000256" key="2">
    <source>
        <dbReference type="ARBA" id="ARBA00005583"/>
    </source>
</evidence>
<comment type="similarity">
    <text evidence="2 7">Belongs to the glycosyltransferase 4 family. MraY subfamily.</text>
</comment>
<evidence type="ECO:0000256" key="1">
    <source>
        <dbReference type="ARBA" id="ARBA00004141"/>
    </source>
</evidence>
<comment type="cofactor">
    <cofactor evidence="7 9">
        <name>Mg(2+)</name>
        <dbReference type="ChEBI" id="CHEBI:18420"/>
    </cofactor>
</comment>
<keyword evidence="7" id="KW-0573">Peptidoglycan synthesis</keyword>
<feature type="binding site" evidence="9">
    <location>
        <position position="226"/>
    </location>
    <ligand>
        <name>Mg(2+)</name>
        <dbReference type="ChEBI" id="CHEBI:18420"/>
    </ligand>
</feature>
<protein>
    <recommendedName>
        <fullName evidence="7 8">Phospho-N-acetylmuramoyl-pentapeptide-transferase</fullName>
        <ecNumber evidence="7 8">2.7.8.13</ecNumber>
    </recommendedName>
    <alternativeName>
        <fullName evidence="7">UDP-MurNAc-pentapeptide phosphotransferase</fullName>
    </alternativeName>
</protein>
<keyword evidence="4 7" id="KW-0812">Transmembrane</keyword>
<dbReference type="GO" id="GO:0009252">
    <property type="term" value="P:peptidoglycan biosynthetic process"/>
    <property type="evidence" value="ECO:0007669"/>
    <property type="project" value="UniProtKB-UniRule"/>
</dbReference>
<feature type="transmembrane region" description="Helical" evidence="7">
    <location>
        <begin position="6"/>
        <end position="27"/>
    </location>
</feature>
<dbReference type="PROSITE" id="PS01347">
    <property type="entry name" value="MRAY_1"/>
    <property type="match status" value="1"/>
</dbReference>
<evidence type="ECO:0000256" key="8">
    <source>
        <dbReference type="NCBIfam" id="TIGR00445"/>
    </source>
</evidence>
<name>C0GFU0_DETAL</name>
<feature type="transmembrane region" description="Helical" evidence="7">
    <location>
        <begin position="112"/>
        <end position="129"/>
    </location>
</feature>
<keyword evidence="7" id="KW-0133">Cell shape</keyword>
<comment type="pathway">
    <text evidence="7">Cell wall biogenesis; peptidoglycan biosynthesis.</text>
</comment>
<dbReference type="PANTHER" id="PTHR22926">
    <property type="entry name" value="PHOSPHO-N-ACETYLMURAMOYL-PENTAPEPTIDE-TRANSFERASE"/>
    <property type="match status" value="1"/>
</dbReference>
<dbReference type="eggNOG" id="COG0472">
    <property type="taxonomic scope" value="Bacteria"/>
</dbReference>
<dbReference type="STRING" id="555088.DealDRAFT_1349"/>
<dbReference type="PROSITE" id="PS01348">
    <property type="entry name" value="MRAY_2"/>
    <property type="match status" value="1"/>
</dbReference>
<evidence type="ECO:0000256" key="5">
    <source>
        <dbReference type="ARBA" id="ARBA00022989"/>
    </source>
</evidence>
<keyword evidence="7" id="KW-0131">Cell cycle</keyword>
<comment type="catalytic activity">
    <reaction evidence="7">
        <text>UDP-N-acetyl-alpha-D-muramoyl-L-alanyl-gamma-D-glutamyl-meso-2,6-diaminopimeloyl-D-alanyl-D-alanine + di-trans,octa-cis-undecaprenyl phosphate = di-trans,octa-cis-undecaprenyl diphospho-N-acetyl-alpha-D-muramoyl-L-alanyl-D-glutamyl-meso-2,6-diaminopimeloyl-D-alanyl-D-alanine + UMP</text>
        <dbReference type="Rhea" id="RHEA:28386"/>
        <dbReference type="ChEBI" id="CHEBI:57865"/>
        <dbReference type="ChEBI" id="CHEBI:60392"/>
        <dbReference type="ChEBI" id="CHEBI:61386"/>
        <dbReference type="ChEBI" id="CHEBI:61387"/>
        <dbReference type="EC" id="2.7.8.13"/>
    </reaction>
</comment>
<keyword evidence="6 7" id="KW-0472">Membrane</keyword>
<dbReference type="PANTHER" id="PTHR22926:SF5">
    <property type="entry name" value="PHOSPHO-N-ACETYLMURAMOYL-PENTAPEPTIDE-TRANSFERASE HOMOLOG"/>
    <property type="match status" value="1"/>
</dbReference>
<evidence type="ECO:0000256" key="3">
    <source>
        <dbReference type="ARBA" id="ARBA00022679"/>
    </source>
</evidence>
<dbReference type="Proteomes" id="UP000006443">
    <property type="component" value="Unassembled WGS sequence"/>
</dbReference>
<dbReference type="InterPro" id="IPR018480">
    <property type="entry name" value="PNAcMuramoyl-5peptid_Trfase_CS"/>
</dbReference>
<comment type="caution">
    <text evidence="10">The sequence shown here is derived from an EMBL/GenBank/DDBJ whole genome shotgun (WGS) entry which is preliminary data.</text>
</comment>
<dbReference type="HAMAP" id="MF_00038">
    <property type="entry name" value="MraY"/>
    <property type="match status" value="1"/>
</dbReference>
<feature type="transmembrane region" description="Helical" evidence="7">
    <location>
        <begin position="174"/>
        <end position="192"/>
    </location>
</feature>
<keyword evidence="3 7" id="KW-0808">Transferase</keyword>
<feature type="transmembrane region" description="Helical" evidence="7">
    <location>
        <begin position="48"/>
        <end position="70"/>
    </location>
</feature>
<keyword evidence="7" id="KW-0132">Cell division</keyword>
<dbReference type="Pfam" id="PF10555">
    <property type="entry name" value="MraY_sig1"/>
    <property type="match status" value="1"/>
</dbReference>
<organism evidence="10 11">
    <name type="scientific">Dethiobacter alkaliphilus AHT 1</name>
    <dbReference type="NCBI Taxonomy" id="555088"/>
    <lineage>
        <taxon>Bacteria</taxon>
        <taxon>Bacillati</taxon>
        <taxon>Bacillota</taxon>
        <taxon>Dethiobacteria</taxon>
        <taxon>Dethiobacterales</taxon>
        <taxon>Dethiobacteraceae</taxon>
        <taxon>Dethiobacter</taxon>
    </lineage>
</organism>
<keyword evidence="7" id="KW-1003">Cell membrane</keyword>
<dbReference type="GO" id="GO:0046872">
    <property type="term" value="F:metal ion binding"/>
    <property type="evidence" value="ECO:0007669"/>
    <property type="project" value="UniProtKB-KW"/>
</dbReference>
<dbReference type="EC" id="2.7.8.13" evidence="7 8"/>
<evidence type="ECO:0000313" key="11">
    <source>
        <dbReference type="Proteomes" id="UP000006443"/>
    </source>
</evidence>
<feature type="transmembrane region" description="Helical" evidence="7">
    <location>
        <begin position="248"/>
        <end position="274"/>
    </location>
</feature>
<feature type="transmembrane region" description="Helical" evidence="7">
    <location>
        <begin position="76"/>
        <end position="92"/>
    </location>
</feature>
<dbReference type="AlphaFoldDB" id="C0GFU0"/>
<keyword evidence="7" id="KW-0961">Cell wall biogenesis/degradation</keyword>
<dbReference type="GO" id="GO:0005886">
    <property type="term" value="C:plasma membrane"/>
    <property type="evidence" value="ECO:0007669"/>
    <property type="project" value="UniProtKB-SubCell"/>
</dbReference>
<keyword evidence="7 9" id="KW-0479">Metal-binding</keyword>
<dbReference type="UniPathway" id="UPA00219"/>
<keyword evidence="5 7" id="KW-1133">Transmembrane helix</keyword>
<comment type="subcellular location">
    <subcellularLocation>
        <location evidence="7">Cell membrane</location>
        <topology evidence="7">Multi-pass membrane protein</topology>
    </subcellularLocation>
    <subcellularLocation>
        <location evidence="1">Membrane</location>
        <topology evidence="1">Multi-pass membrane protein</topology>
    </subcellularLocation>
</comment>
<dbReference type="InterPro" id="IPR003524">
    <property type="entry name" value="PNAcMuramoyl-5peptid_Trfase"/>
</dbReference>
<feature type="transmembrane region" description="Helical" evidence="7">
    <location>
        <begin position="222"/>
        <end position="242"/>
    </location>
</feature>
<proteinExistence type="inferred from homology"/>
<gene>
    <name evidence="7" type="primary">mraY</name>
    <name evidence="10" type="ORF">DealDRAFT_1349</name>
</gene>
<dbReference type="Pfam" id="PF00953">
    <property type="entry name" value="Glycos_transf_4"/>
    <property type="match status" value="1"/>
</dbReference>
<feature type="transmembrane region" description="Helical" evidence="7">
    <location>
        <begin position="149"/>
        <end position="167"/>
    </location>
</feature>
<keyword evidence="11" id="KW-1185">Reference proteome</keyword>
<dbReference type="GO" id="GO:0071555">
    <property type="term" value="P:cell wall organization"/>
    <property type="evidence" value="ECO:0007669"/>
    <property type="project" value="UniProtKB-KW"/>
</dbReference>
<dbReference type="GO" id="GO:0051301">
    <property type="term" value="P:cell division"/>
    <property type="evidence" value="ECO:0007669"/>
    <property type="project" value="UniProtKB-KW"/>
</dbReference>
<dbReference type="GO" id="GO:0008963">
    <property type="term" value="F:phospho-N-acetylmuramoyl-pentapeptide-transferase activity"/>
    <property type="evidence" value="ECO:0007669"/>
    <property type="project" value="UniProtKB-UniRule"/>
</dbReference>
<evidence type="ECO:0000256" key="4">
    <source>
        <dbReference type="ARBA" id="ARBA00022692"/>
    </source>
</evidence>
<dbReference type="NCBIfam" id="TIGR00445">
    <property type="entry name" value="mraY"/>
    <property type="match status" value="1"/>
</dbReference>
<dbReference type="OrthoDB" id="9805475at2"/>
<feature type="transmembrane region" description="Helical" evidence="7">
    <location>
        <begin position="295"/>
        <end position="318"/>
    </location>
</feature>
<feature type="binding site" evidence="9">
    <location>
        <position position="166"/>
    </location>
    <ligand>
        <name>Mg(2+)</name>
        <dbReference type="ChEBI" id="CHEBI:18420"/>
    </ligand>
</feature>
<keyword evidence="7 9" id="KW-0460">Magnesium</keyword>
<dbReference type="EMBL" id="ACJM01000006">
    <property type="protein sequence ID" value="EEG77629.1"/>
    <property type="molecule type" value="Genomic_DNA"/>
</dbReference>
<evidence type="ECO:0000256" key="6">
    <source>
        <dbReference type="ARBA" id="ARBA00023136"/>
    </source>
</evidence>
<dbReference type="InterPro" id="IPR000715">
    <property type="entry name" value="Glycosyl_transferase_4"/>
</dbReference>
<dbReference type="GO" id="GO:0008360">
    <property type="term" value="P:regulation of cell shape"/>
    <property type="evidence" value="ECO:0007669"/>
    <property type="project" value="UniProtKB-KW"/>
</dbReference>
<evidence type="ECO:0000256" key="9">
    <source>
        <dbReference type="PIRSR" id="PIRSR600715-1"/>
    </source>
</evidence>
<evidence type="ECO:0000256" key="7">
    <source>
        <dbReference type="HAMAP-Rule" id="MF_00038"/>
    </source>
</evidence>
<accession>C0GFU0</accession>
<comment type="function">
    <text evidence="7">Catalyzes the initial step of the lipid cycle reactions in the biosynthesis of the cell wall peptidoglycan: transfers peptidoglycan precursor phospho-MurNAc-pentapeptide from UDP-MurNAc-pentapeptide onto the lipid carrier undecaprenyl phosphate, yielding undecaprenyl-pyrophosphoryl-MurNAc-pentapeptide, known as lipid I.</text>
</comment>
<evidence type="ECO:0000313" key="10">
    <source>
        <dbReference type="EMBL" id="EEG77629.1"/>
    </source>
</evidence>
<dbReference type="CDD" id="cd06852">
    <property type="entry name" value="GT_MraY"/>
    <property type="match status" value="1"/>
</dbReference>